<evidence type="ECO:0000313" key="1">
    <source>
        <dbReference type="EMBL" id="GKT23763.1"/>
    </source>
</evidence>
<proteinExistence type="predicted"/>
<accession>A0ABQ5K0I3</accession>
<keyword evidence="2" id="KW-1185">Reference proteome</keyword>
<protein>
    <recommendedName>
        <fullName evidence="3">Reverse transcriptase</fullName>
    </recommendedName>
</protein>
<evidence type="ECO:0000313" key="2">
    <source>
        <dbReference type="Proteomes" id="UP001057375"/>
    </source>
</evidence>
<name>A0ABQ5K0I3_9EUKA</name>
<reference evidence="1" key="1">
    <citation type="submission" date="2022-03" db="EMBL/GenBank/DDBJ databases">
        <title>Draft genome sequence of Aduncisulcus paluster, a free-living microaerophilic Fornicata.</title>
        <authorList>
            <person name="Yuyama I."/>
            <person name="Kume K."/>
            <person name="Tamura T."/>
            <person name="Inagaki Y."/>
            <person name="Hashimoto T."/>
        </authorList>
    </citation>
    <scope>NUCLEOTIDE SEQUENCE</scope>
    <source>
        <strain evidence="1">NY0171</strain>
    </source>
</reference>
<gene>
    <name evidence="1" type="ORF">ADUPG1_004557</name>
</gene>
<evidence type="ECO:0008006" key="3">
    <source>
        <dbReference type="Google" id="ProtNLM"/>
    </source>
</evidence>
<feature type="non-terminal residue" evidence="1">
    <location>
        <position position="142"/>
    </location>
</feature>
<sequence length="142" mass="16285">MILRRNGDVFRISGFGWTAGPQNIGFRLISLKKKSILAAWSAHEWTGRSAPYFKEALIAQRLLYAFPSLVSTRIHMLTARPSTPSQCPLCQSQNSQNHALGACSELMTMYRQRHHDIRSRLAAIIRQLRPNWRVEEEYTDAD</sequence>
<dbReference type="EMBL" id="BQXS01006928">
    <property type="protein sequence ID" value="GKT23763.1"/>
    <property type="molecule type" value="Genomic_DNA"/>
</dbReference>
<organism evidence="1 2">
    <name type="scientific">Aduncisulcus paluster</name>
    <dbReference type="NCBI Taxonomy" id="2918883"/>
    <lineage>
        <taxon>Eukaryota</taxon>
        <taxon>Metamonada</taxon>
        <taxon>Carpediemonas-like organisms</taxon>
        <taxon>Aduncisulcus</taxon>
    </lineage>
</organism>
<dbReference type="Proteomes" id="UP001057375">
    <property type="component" value="Unassembled WGS sequence"/>
</dbReference>
<comment type="caution">
    <text evidence="1">The sequence shown here is derived from an EMBL/GenBank/DDBJ whole genome shotgun (WGS) entry which is preliminary data.</text>
</comment>